<protein>
    <submittedName>
        <fullName evidence="2">Uncharacterized protein</fullName>
    </submittedName>
</protein>
<feature type="compositionally biased region" description="Polar residues" evidence="1">
    <location>
        <begin position="45"/>
        <end position="55"/>
    </location>
</feature>
<dbReference type="EMBL" id="KQ085921">
    <property type="protein sequence ID" value="KLO16058.1"/>
    <property type="molecule type" value="Genomic_DNA"/>
</dbReference>
<name>A0A0H2S2T3_9AGAM</name>
<keyword evidence="3" id="KW-1185">Reference proteome</keyword>
<reference evidence="2 3" key="1">
    <citation type="submission" date="2015-04" db="EMBL/GenBank/DDBJ databases">
        <title>Complete genome sequence of Schizopora paradoxa KUC8140, a cosmopolitan wood degrader in East Asia.</title>
        <authorList>
            <consortium name="DOE Joint Genome Institute"/>
            <person name="Min B."/>
            <person name="Park H."/>
            <person name="Jang Y."/>
            <person name="Kim J.-J."/>
            <person name="Kim K.H."/>
            <person name="Pangilinan J."/>
            <person name="Lipzen A."/>
            <person name="Riley R."/>
            <person name="Grigoriev I.V."/>
            <person name="Spatafora J.W."/>
            <person name="Choi I.-G."/>
        </authorList>
    </citation>
    <scope>NUCLEOTIDE SEQUENCE [LARGE SCALE GENOMIC DNA]</scope>
    <source>
        <strain evidence="2 3">KUC8140</strain>
    </source>
</reference>
<dbReference type="Proteomes" id="UP000053477">
    <property type="component" value="Unassembled WGS sequence"/>
</dbReference>
<dbReference type="AlphaFoldDB" id="A0A0H2S2T3"/>
<gene>
    <name evidence="2" type="ORF">SCHPADRAFT_233733</name>
</gene>
<accession>A0A0H2S2T3</accession>
<feature type="region of interest" description="Disordered" evidence="1">
    <location>
        <begin position="35"/>
        <end position="55"/>
    </location>
</feature>
<dbReference type="InParanoid" id="A0A0H2S2T3"/>
<proteinExistence type="predicted"/>
<evidence type="ECO:0000313" key="2">
    <source>
        <dbReference type="EMBL" id="KLO16058.1"/>
    </source>
</evidence>
<sequence>MVSCPTPNSCFNALPYLRNCGPSPSSQIRVACSSGKGEIRPPIPSTQSNTQEKTTSPYITLPRQTFVPTNILLVKPSFLPSSIETYSRPGRAAEGDWKTHPLASAVEKFIIETVAMTTDPLALAGIEWSDDGATMANRFVRHGVKNLRR</sequence>
<evidence type="ECO:0000256" key="1">
    <source>
        <dbReference type="SAM" id="MobiDB-lite"/>
    </source>
</evidence>
<evidence type="ECO:0000313" key="3">
    <source>
        <dbReference type="Proteomes" id="UP000053477"/>
    </source>
</evidence>
<organism evidence="2 3">
    <name type="scientific">Schizopora paradoxa</name>
    <dbReference type="NCBI Taxonomy" id="27342"/>
    <lineage>
        <taxon>Eukaryota</taxon>
        <taxon>Fungi</taxon>
        <taxon>Dikarya</taxon>
        <taxon>Basidiomycota</taxon>
        <taxon>Agaricomycotina</taxon>
        <taxon>Agaricomycetes</taxon>
        <taxon>Hymenochaetales</taxon>
        <taxon>Schizoporaceae</taxon>
        <taxon>Schizopora</taxon>
    </lineage>
</organism>